<evidence type="ECO:0000256" key="4">
    <source>
        <dbReference type="ARBA" id="ARBA00023125"/>
    </source>
</evidence>
<dbReference type="PROSITE" id="PS50931">
    <property type="entry name" value="HTH_LYSR"/>
    <property type="match status" value="1"/>
</dbReference>
<dbReference type="InterPro" id="IPR050950">
    <property type="entry name" value="HTH-type_LysR_regulators"/>
</dbReference>
<accession>A0A3S4DXL0</accession>
<evidence type="ECO:0000256" key="1">
    <source>
        <dbReference type="ARBA" id="ARBA00009437"/>
    </source>
</evidence>
<dbReference type="PRINTS" id="PR00039">
    <property type="entry name" value="HTHLYSR"/>
</dbReference>
<comment type="similarity">
    <text evidence="1">Belongs to the LysR transcriptional regulatory family.</text>
</comment>
<dbReference type="PANTHER" id="PTHR30419">
    <property type="entry name" value="HTH-TYPE TRANSCRIPTIONAL REGULATOR YBHD"/>
    <property type="match status" value="1"/>
</dbReference>
<gene>
    <name evidence="7" type="primary">cynR_1</name>
    <name evidence="7" type="ORF">NCTC11214_01931</name>
</gene>
<dbReference type="Pfam" id="PF00126">
    <property type="entry name" value="HTH_1"/>
    <property type="match status" value="1"/>
</dbReference>
<dbReference type="GO" id="GO:0003700">
    <property type="term" value="F:DNA-binding transcription factor activity"/>
    <property type="evidence" value="ECO:0007669"/>
    <property type="project" value="InterPro"/>
</dbReference>
<dbReference type="InterPro" id="IPR036388">
    <property type="entry name" value="WH-like_DNA-bd_sf"/>
</dbReference>
<dbReference type="CDD" id="cd08440">
    <property type="entry name" value="PBP2_LTTR_like_4"/>
    <property type="match status" value="1"/>
</dbReference>
<evidence type="ECO:0000256" key="2">
    <source>
        <dbReference type="ARBA" id="ARBA00022491"/>
    </source>
</evidence>
<dbReference type="PANTHER" id="PTHR30419:SF8">
    <property type="entry name" value="NITROGEN ASSIMILATION TRANSCRIPTIONAL ACTIVATOR-RELATED"/>
    <property type="match status" value="1"/>
</dbReference>
<reference evidence="7 8" key="1">
    <citation type="submission" date="2018-12" db="EMBL/GenBank/DDBJ databases">
        <authorList>
            <consortium name="Pathogen Informatics"/>
        </authorList>
    </citation>
    <scope>NUCLEOTIDE SEQUENCE [LARGE SCALE GENOMIC DNA]</scope>
    <source>
        <strain evidence="7 8">NCTC11214</strain>
    </source>
</reference>
<organism evidence="7 8">
    <name type="scientific">Serratia odorifera</name>
    <dbReference type="NCBI Taxonomy" id="618"/>
    <lineage>
        <taxon>Bacteria</taxon>
        <taxon>Pseudomonadati</taxon>
        <taxon>Pseudomonadota</taxon>
        <taxon>Gammaproteobacteria</taxon>
        <taxon>Enterobacterales</taxon>
        <taxon>Yersiniaceae</taxon>
        <taxon>Serratia</taxon>
    </lineage>
</organism>
<dbReference type="AlphaFoldDB" id="A0A3S4DXL0"/>
<dbReference type="InterPro" id="IPR036390">
    <property type="entry name" value="WH_DNA-bd_sf"/>
</dbReference>
<keyword evidence="3" id="KW-0805">Transcription regulation</keyword>
<dbReference type="RefSeq" id="WP_004957354.1">
    <property type="nucleotide sequence ID" value="NZ_JAQMZQ010000003.1"/>
</dbReference>
<keyword evidence="4" id="KW-0238">DNA-binding</keyword>
<dbReference type="GO" id="GO:0005829">
    <property type="term" value="C:cytosol"/>
    <property type="evidence" value="ECO:0007669"/>
    <property type="project" value="TreeGrafter"/>
</dbReference>
<evidence type="ECO:0000256" key="5">
    <source>
        <dbReference type="ARBA" id="ARBA00023163"/>
    </source>
</evidence>
<evidence type="ECO:0000313" key="7">
    <source>
        <dbReference type="EMBL" id="VDZ55975.1"/>
    </source>
</evidence>
<dbReference type="Gene3D" id="3.40.190.10">
    <property type="entry name" value="Periplasmic binding protein-like II"/>
    <property type="match status" value="2"/>
</dbReference>
<evidence type="ECO:0000259" key="6">
    <source>
        <dbReference type="PROSITE" id="PS50931"/>
    </source>
</evidence>
<proteinExistence type="inferred from homology"/>
<dbReference type="Gene3D" id="1.10.10.10">
    <property type="entry name" value="Winged helix-like DNA-binding domain superfamily/Winged helix DNA-binding domain"/>
    <property type="match status" value="1"/>
</dbReference>
<dbReference type="SUPFAM" id="SSF53850">
    <property type="entry name" value="Periplasmic binding protein-like II"/>
    <property type="match status" value="1"/>
</dbReference>
<evidence type="ECO:0000313" key="8">
    <source>
        <dbReference type="Proteomes" id="UP000281391"/>
    </source>
</evidence>
<sequence>MKHKNYDIHQLRAFLEVARYGSFQQAARSLSLSPSALSRRIASLEAELEAPLFARTTRSVLLTSAGHSLQQEALPLLQALDNCTQQVAWQAQGYGGKLAVSCISSAAFALFPQALRLFRQRYPNMRIELHDDTGLRVQQQVLAGNVAFGLTTLCHRSNDLYAEALLADPYVVMVPQQHPWRSRSQVTWHELPLISALGWPLVGLRQSSANRRQIDEVLHACGISAPWFDEVEHLSSILGLLRCGGSVVVMPRLAIELCGEWGLVCLPLVEPRMVRTIALIRRQEAVLSHCEQALWSLLGEQLQQLQRSWLQQQVIQPSDVGNLRQPTG</sequence>
<protein>
    <submittedName>
        <fullName evidence="7">Cyn operon transcriptional activator</fullName>
    </submittedName>
</protein>
<dbReference type="FunFam" id="1.10.10.10:FF:000001">
    <property type="entry name" value="LysR family transcriptional regulator"/>
    <property type="match status" value="1"/>
</dbReference>
<name>A0A3S4DXL0_SEROD</name>
<dbReference type="SUPFAM" id="SSF46785">
    <property type="entry name" value="Winged helix' DNA-binding domain"/>
    <property type="match status" value="1"/>
</dbReference>
<evidence type="ECO:0000256" key="3">
    <source>
        <dbReference type="ARBA" id="ARBA00023015"/>
    </source>
</evidence>
<keyword evidence="2" id="KW-0678">Repressor</keyword>
<dbReference type="EMBL" id="LR134117">
    <property type="protein sequence ID" value="VDZ55975.1"/>
    <property type="molecule type" value="Genomic_DNA"/>
</dbReference>
<dbReference type="GO" id="GO:0003677">
    <property type="term" value="F:DNA binding"/>
    <property type="evidence" value="ECO:0007669"/>
    <property type="project" value="UniProtKB-KW"/>
</dbReference>
<dbReference type="Proteomes" id="UP000281391">
    <property type="component" value="Chromosome"/>
</dbReference>
<feature type="domain" description="HTH lysR-type" evidence="6">
    <location>
        <begin position="6"/>
        <end position="63"/>
    </location>
</feature>
<keyword evidence="5" id="KW-0804">Transcription</keyword>
<dbReference type="Pfam" id="PF03466">
    <property type="entry name" value="LysR_substrate"/>
    <property type="match status" value="1"/>
</dbReference>
<dbReference type="InterPro" id="IPR005119">
    <property type="entry name" value="LysR_subst-bd"/>
</dbReference>
<dbReference type="KEGG" id="sof:NCTC11214_01931"/>
<dbReference type="InterPro" id="IPR000847">
    <property type="entry name" value="LysR_HTH_N"/>
</dbReference>